<dbReference type="PANTHER" id="PTHR48047">
    <property type="entry name" value="GLYCOSYLTRANSFERASE"/>
    <property type="match status" value="1"/>
</dbReference>
<protein>
    <recommendedName>
        <fullName evidence="6">UDP-glycosyltransferases domain-containing protein</fullName>
    </recommendedName>
</protein>
<dbReference type="Pfam" id="PF00201">
    <property type="entry name" value="UDPGT"/>
    <property type="match status" value="1"/>
</dbReference>
<evidence type="ECO:0008006" key="6">
    <source>
        <dbReference type="Google" id="ProtNLM"/>
    </source>
</evidence>
<sequence>MSWSFELRASCGGAVRSASYALTPRERTTPISDSSMTAKDLVHVVIYGGAFWGHARAATHYSIELCIRSPNLIISLLLPADLTDKAKAAFECWITETTSDADTATDVRVRINFVSITPPDDYECPPELVGSFVNVFKAPSVAFTVYWKKIHDEPQDLPRPSMLIVDACTDYEREYIKSINDVPILLIFTMPLNYFTYYFGPEESGLLGSRFHKALDTIADRKERDQELADIWASAAPELARTGDVQIHQYEHNPTRLPCPPGAGAWSLRTSLKVDGHIICSASWLEPGARKLVRSYFDGQLKKPTYCANIRVSTSVLETPLSPERLSALSPPEKEIISFLDNALDKYGPDSVLYLSFGTLYGPYNEPWQADLFIDVMTENKRPFVMSQASVNAIMNPGLEARIKKAKEAGLCATATWVPQDMVLRHKALGAFITHGGWNSTCESIGTAVPMIYWPFSVDQSFVASLSSTGTDPAAWQLYETRGSSAPEYRPYHFRDGPQKSGLGETIPVPTGTPEALRAEFERVLIREAAAESPELKKRKERMLALRERFIESTKPGGESYQAISDVLTPIGCTIRA</sequence>
<dbReference type="EMBL" id="LWDE02000245">
    <property type="protein sequence ID" value="KAE8250129.1"/>
    <property type="molecule type" value="Genomic_DNA"/>
</dbReference>
<keyword evidence="3" id="KW-0328">Glycosyltransferase</keyword>
<dbReference type="InterPro" id="IPR002213">
    <property type="entry name" value="UDP_glucos_trans"/>
</dbReference>
<evidence type="ECO:0000256" key="1">
    <source>
        <dbReference type="ARBA" id="ARBA00009995"/>
    </source>
</evidence>
<keyword evidence="2 3" id="KW-0808">Transferase</keyword>
<dbReference type="CDD" id="cd03784">
    <property type="entry name" value="GT1_Gtf-like"/>
    <property type="match status" value="1"/>
</dbReference>
<dbReference type="PROSITE" id="PS00375">
    <property type="entry name" value="UDPGT"/>
    <property type="match status" value="1"/>
</dbReference>
<evidence type="ECO:0000313" key="5">
    <source>
        <dbReference type="Proteomes" id="UP000077684"/>
    </source>
</evidence>
<accession>A0A8X7MWS9</accession>
<dbReference type="Gene3D" id="3.40.50.2000">
    <property type="entry name" value="Glycogen Phosphorylase B"/>
    <property type="match status" value="1"/>
</dbReference>
<dbReference type="InterPro" id="IPR035595">
    <property type="entry name" value="UDP_glycos_trans_CS"/>
</dbReference>
<evidence type="ECO:0000256" key="3">
    <source>
        <dbReference type="RuleBase" id="RU003718"/>
    </source>
</evidence>
<organism evidence="4 5">
    <name type="scientific">Tilletia controversa</name>
    <name type="common">dwarf bunt fungus</name>
    <dbReference type="NCBI Taxonomy" id="13291"/>
    <lineage>
        <taxon>Eukaryota</taxon>
        <taxon>Fungi</taxon>
        <taxon>Dikarya</taxon>
        <taxon>Basidiomycota</taxon>
        <taxon>Ustilaginomycotina</taxon>
        <taxon>Exobasidiomycetes</taxon>
        <taxon>Tilletiales</taxon>
        <taxon>Tilletiaceae</taxon>
        <taxon>Tilletia</taxon>
    </lineage>
</organism>
<dbReference type="AlphaFoldDB" id="A0A8X7MWS9"/>
<keyword evidence="5" id="KW-1185">Reference proteome</keyword>
<dbReference type="SUPFAM" id="SSF53756">
    <property type="entry name" value="UDP-Glycosyltransferase/glycogen phosphorylase"/>
    <property type="match status" value="1"/>
</dbReference>
<comment type="similarity">
    <text evidence="1 3">Belongs to the UDP-glycosyltransferase family.</text>
</comment>
<proteinExistence type="inferred from homology"/>
<name>A0A8X7MWS9_9BASI</name>
<reference evidence="4" key="1">
    <citation type="submission" date="2016-04" db="EMBL/GenBank/DDBJ databases">
        <authorList>
            <person name="Nguyen H.D."/>
            <person name="Samba Siva P."/>
            <person name="Cullis J."/>
            <person name="Levesque C.A."/>
            <person name="Hambleton S."/>
        </authorList>
    </citation>
    <scope>NUCLEOTIDE SEQUENCE</scope>
    <source>
        <strain evidence="4">DAOMC 236426</strain>
    </source>
</reference>
<reference evidence="4" key="2">
    <citation type="journal article" date="2019" name="IMA Fungus">
        <title>Genome sequencing and comparison of five Tilletia species to identify candidate genes for the detection of regulated species infecting wheat.</title>
        <authorList>
            <person name="Nguyen H.D.T."/>
            <person name="Sultana T."/>
            <person name="Kesanakurti P."/>
            <person name="Hambleton S."/>
        </authorList>
    </citation>
    <scope>NUCLEOTIDE SEQUENCE</scope>
    <source>
        <strain evidence="4">DAOMC 236426</strain>
    </source>
</reference>
<comment type="caution">
    <text evidence="4">The sequence shown here is derived from an EMBL/GenBank/DDBJ whole genome shotgun (WGS) entry which is preliminary data.</text>
</comment>
<dbReference type="GO" id="GO:0035251">
    <property type="term" value="F:UDP-glucosyltransferase activity"/>
    <property type="evidence" value="ECO:0007669"/>
    <property type="project" value="TreeGrafter"/>
</dbReference>
<gene>
    <name evidence="4" type="ORF">A4X06_0g2907</name>
</gene>
<evidence type="ECO:0000313" key="4">
    <source>
        <dbReference type="EMBL" id="KAE8250129.1"/>
    </source>
</evidence>
<dbReference type="Proteomes" id="UP000077684">
    <property type="component" value="Unassembled WGS sequence"/>
</dbReference>
<evidence type="ECO:0000256" key="2">
    <source>
        <dbReference type="ARBA" id="ARBA00022679"/>
    </source>
</evidence>